<dbReference type="EMBL" id="AP018203">
    <property type="protein sequence ID" value="BAY55825.1"/>
    <property type="molecule type" value="Genomic_DNA"/>
</dbReference>
<dbReference type="PIRSF" id="PIRSF029202">
    <property type="entry name" value="UCP029202"/>
    <property type="match status" value="1"/>
</dbReference>
<dbReference type="Gene3D" id="3.30.2400.30">
    <property type="match status" value="1"/>
</dbReference>
<protein>
    <recommendedName>
        <fullName evidence="3">DUF2184 domain-containing protein</fullName>
    </recommendedName>
</protein>
<gene>
    <name evidence="1" type="ORF">NIES2135_26490</name>
</gene>
<organism evidence="1 2">
    <name type="scientific">Leptolyngbya boryana NIES-2135</name>
    <dbReference type="NCBI Taxonomy" id="1973484"/>
    <lineage>
        <taxon>Bacteria</taxon>
        <taxon>Bacillati</taxon>
        <taxon>Cyanobacteriota</taxon>
        <taxon>Cyanophyceae</taxon>
        <taxon>Leptolyngbyales</taxon>
        <taxon>Leptolyngbyaceae</taxon>
        <taxon>Leptolyngbya group</taxon>
        <taxon>Leptolyngbya</taxon>
    </lineage>
</organism>
<keyword evidence="2" id="KW-1185">Reference proteome</keyword>
<sequence>MVLRHDSAGVHLKRFLEQRLPAVLEKRYRNLNFENGSIIPTIPDLQAGAATLVQEQMEVVGEAAIGADEAFDIPLSDIGAEEVSYKIIAVFSGFHFTFRQMQAADRSGVPLSDKKAFAARRAIAEKMNQIAAFGTSKYDLTGFLNNVDVPVNNSSFNPYTATGDELAEWIIDECIAIEDSTELTETPNTLLVTPLLHGEMIKKRMSDSDATVEEFVLKSTGLSSIRKLTELKSATLEANGVQATSTNKDRMVLYPLDSEILERHIEPTAPMPQEYRGGKYITPMYACTSPVIWNFPKAGRYIDYPKA</sequence>
<evidence type="ECO:0000313" key="1">
    <source>
        <dbReference type="EMBL" id="BAY55825.1"/>
    </source>
</evidence>
<dbReference type="Proteomes" id="UP000217895">
    <property type="component" value="Chromosome"/>
</dbReference>
<dbReference type="AlphaFoldDB" id="A0A1Z4JGB8"/>
<name>A0A1Z4JGB8_LEPBY</name>
<dbReference type="Pfam" id="PF09950">
    <property type="entry name" value="Major_capside"/>
    <property type="match status" value="1"/>
</dbReference>
<evidence type="ECO:0000313" key="2">
    <source>
        <dbReference type="Proteomes" id="UP000217895"/>
    </source>
</evidence>
<accession>A0A1Z4JGB8</accession>
<proteinExistence type="predicted"/>
<reference evidence="1 2" key="1">
    <citation type="submission" date="2017-06" db="EMBL/GenBank/DDBJ databases">
        <title>Genome sequencing of cyanobaciteial culture collection at National Institute for Environmental Studies (NIES).</title>
        <authorList>
            <person name="Hirose Y."/>
            <person name="Shimura Y."/>
            <person name="Fujisawa T."/>
            <person name="Nakamura Y."/>
            <person name="Kawachi M."/>
        </authorList>
    </citation>
    <scope>NUCLEOTIDE SEQUENCE [LARGE SCALE GENOMIC DNA]</scope>
    <source>
        <strain evidence="1 2">NIES-2135</strain>
    </source>
</reference>
<evidence type="ECO:0008006" key="3">
    <source>
        <dbReference type="Google" id="ProtNLM"/>
    </source>
</evidence>
<dbReference type="InterPro" id="IPR020049">
    <property type="entry name" value="Major_capsid-like"/>
</dbReference>